<protein>
    <submittedName>
        <fullName evidence="1">Uncharacterized protein</fullName>
    </submittedName>
</protein>
<dbReference type="AlphaFoldDB" id="A0A942WTS6"/>
<accession>A0A942WTS6</accession>
<dbReference type="EMBL" id="JAGZMU010000002">
    <property type="protein sequence ID" value="MBS4893085.1"/>
    <property type="molecule type" value="Genomic_DNA"/>
</dbReference>
<proteinExistence type="predicted"/>
<sequence length="169" mass="20288">MKTLKEFLDSPIYLDIIEELGPDNFNKELQSIEIQELRNRLNQRQFLLEGFNCKLYSEKELVQFFEQLIEYNRKELIFWSKAFWQYSDETWEEYSDGEFPKGEELDIEDKSTILEIGKYSITSIAMYMIEFDILKNHTEILGDYYKRMHLPGAVKYAREIKGLYKSLFG</sequence>
<dbReference type="RefSeq" id="WP_215676263.1">
    <property type="nucleotide sequence ID" value="NZ_JAGZMU010000002.1"/>
</dbReference>
<gene>
    <name evidence="1" type="ORF">KHZ90_04820</name>
</gene>
<organism evidence="1 2">
    <name type="scientific">Veillonella parvula</name>
    <name type="common">Staphylococcus parvulus</name>
    <dbReference type="NCBI Taxonomy" id="29466"/>
    <lineage>
        <taxon>Bacteria</taxon>
        <taxon>Bacillati</taxon>
        <taxon>Bacillota</taxon>
        <taxon>Negativicutes</taxon>
        <taxon>Veillonellales</taxon>
        <taxon>Veillonellaceae</taxon>
        <taxon>Veillonella</taxon>
    </lineage>
</organism>
<dbReference type="Proteomes" id="UP000778864">
    <property type="component" value="Unassembled WGS sequence"/>
</dbReference>
<name>A0A942WTS6_VEIPA</name>
<evidence type="ECO:0000313" key="1">
    <source>
        <dbReference type="EMBL" id="MBS4893085.1"/>
    </source>
</evidence>
<comment type="caution">
    <text evidence="1">The sequence shown here is derived from an EMBL/GenBank/DDBJ whole genome shotgun (WGS) entry which is preliminary data.</text>
</comment>
<reference evidence="1" key="1">
    <citation type="submission" date="2021-02" db="EMBL/GenBank/DDBJ databases">
        <title>Infant gut strain persistence is associated with maternal origin, phylogeny, and functional potential including surface adhesion and iron acquisition.</title>
        <authorList>
            <person name="Lou Y.C."/>
        </authorList>
    </citation>
    <scope>NUCLEOTIDE SEQUENCE</scope>
    <source>
        <strain evidence="1">L3_108_031G1_dasL3_108_031G1_concoct_20</strain>
    </source>
</reference>
<evidence type="ECO:0000313" key="2">
    <source>
        <dbReference type="Proteomes" id="UP000778864"/>
    </source>
</evidence>